<protein>
    <submittedName>
        <fullName evidence="2">Uncharacterized protein</fullName>
    </submittedName>
</protein>
<dbReference type="KEGG" id="cbot:ATE48_18400"/>
<accession>A0A1B1AME1</accession>
<dbReference type="RefSeq" id="WP_066774143.1">
    <property type="nucleotide sequence ID" value="NZ_CP013244.1"/>
</dbReference>
<keyword evidence="1" id="KW-0472">Membrane</keyword>
<feature type="transmembrane region" description="Helical" evidence="1">
    <location>
        <begin position="42"/>
        <end position="60"/>
    </location>
</feature>
<evidence type="ECO:0000313" key="2">
    <source>
        <dbReference type="EMBL" id="ANP47729.1"/>
    </source>
</evidence>
<sequence>MSDHDPFQKLWTQQTQDPFAMSLADVHAHAQRFQTRIRTRNIIEYLAAAFVVTFFVWTAFTVPEFIVQVGAALIAAGALYVCWQLHRQGRTATRAELEAGAQSWVVFHRSQLARQREALRTVWGWYLAPFIPGMAVFLAGVSFTEANPAPLPAKLAVFLTGCGLIAAVFAAVGWLNSLAVKKLDAEIGALDKVCED</sequence>
<keyword evidence="1" id="KW-1133">Transmembrane helix</keyword>
<gene>
    <name evidence="2" type="ORF">ATE48_18400</name>
</gene>
<reference evidence="2 3" key="1">
    <citation type="submission" date="2015-11" db="EMBL/GenBank/DDBJ databases">
        <title>Whole-Genome Sequence of Candidatus Oderbacter manganicum from the National Park Lower Oder Valley, Germany.</title>
        <authorList>
            <person name="Braun B."/>
            <person name="Liere K."/>
            <person name="Szewzyk U."/>
        </authorList>
    </citation>
    <scope>NUCLEOTIDE SEQUENCE [LARGE SCALE GENOMIC DNA]</scope>
    <source>
        <strain evidence="2 3">OTSz_A_272</strain>
    </source>
</reference>
<feature type="transmembrane region" description="Helical" evidence="1">
    <location>
        <begin position="155"/>
        <end position="175"/>
    </location>
</feature>
<dbReference type="InParanoid" id="A0A1B1AME1"/>
<evidence type="ECO:0000313" key="3">
    <source>
        <dbReference type="Proteomes" id="UP000092498"/>
    </source>
</evidence>
<proteinExistence type="predicted"/>
<dbReference type="EMBL" id="CP013244">
    <property type="protein sequence ID" value="ANP47729.1"/>
    <property type="molecule type" value="Genomic_DNA"/>
</dbReference>
<evidence type="ECO:0000256" key="1">
    <source>
        <dbReference type="SAM" id="Phobius"/>
    </source>
</evidence>
<dbReference type="STRING" id="1759059.ATE48_18400"/>
<feature type="transmembrane region" description="Helical" evidence="1">
    <location>
        <begin position="66"/>
        <end position="85"/>
    </location>
</feature>
<dbReference type="OrthoDB" id="8777999at2"/>
<dbReference type="Proteomes" id="UP000092498">
    <property type="component" value="Chromosome"/>
</dbReference>
<keyword evidence="1" id="KW-0812">Transmembrane</keyword>
<dbReference type="AlphaFoldDB" id="A0A1B1AME1"/>
<name>A0A1B1AME1_9PROT</name>
<feature type="transmembrane region" description="Helical" evidence="1">
    <location>
        <begin position="123"/>
        <end position="143"/>
    </location>
</feature>
<keyword evidence="3" id="KW-1185">Reference proteome</keyword>
<organism evidence="2 3">
    <name type="scientific">Candidatus Viadribacter manganicus</name>
    <dbReference type="NCBI Taxonomy" id="1759059"/>
    <lineage>
        <taxon>Bacteria</taxon>
        <taxon>Pseudomonadati</taxon>
        <taxon>Pseudomonadota</taxon>
        <taxon>Alphaproteobacteria</taxon>
        <taxon>Hyphomonadales</taxon>
        <taxon>Hyphomonadaceae</taxon>
        <taxon>Candidatus Viadribacter</taxon>
    </lineage>
</organism>